<feature type="domain" description="Integrase zinc-binding" evidence="1">
    <location>
        <begin position="2"/>
        <end position="31"/>
    </location>
</feature>
<dbReference type="InterPro" id="IPR041588">
    <property type="entry name" value="Integrase_H2C2"/>
</dbReference>
<reference evidence="2 3" key="1">
    <citation type="submission" date="2024-02" db="EMBL/GenBank/DDBJ databases">
        <title>High-quality chromosome-scale genome assembly of Pensacola bahiagrass (Paspalum notatum Flugge var. saurae).</title>
        <authorList>
            <person name="Vega J.M."/>
            <person name="Podio M."/>
            <person name="Orjuela J."/>
            <person name="Siena L.A."/>
            <person name="Pessino S.C."/>
            <person name="Combes M.C."/>
            <person name="Mariac C."/>
            <person name="Albertini E."/>
            <person name="Pupilli F."/>
            <person name="Ortiz J.P.A."/>
            <person name="Leblanc O."/>
        </authorList>
    </citation>
    <scope>NUCLEOTIDE SEQUENCE [LARGE SCALE GENOMIC DNA]</scope>
    <source>
        <strain evidence="2">R1</strain>
        <tissue evidence="2">Leaf</tissue>
    </source>
</reference>
<protein>
    <recommendedName>
        <fullName evidence="1">Integrase zinc-binding domain-containing protein</fullName>
    </recommendedName>
</protein>
<name>A0AAQ3T5Z0_PASNO</name>
<dbReference type="Proteomes" id="UP001341281">
    <property type="component" value="Chromosome 04"/>
</dbReference>
<evidence type="ECO:0000259" key="1">
    <source>
        <dbReference type="Pfam" id="PF17921"/>
    </source>
</evidence>
<gene>
    <name evidence="2" type="ORF">U9M48_016699</name>
</gene>
<evidence type="ECO:0000313" key="2">
    <source>
        <dbReference type="EMBL" id="WVZ67649.1"/>
    </source>
</evidence>
<accession>A0AAQ3T5Z0</accession>
<keyword evidence="3" id="KW-1185">Reference proteome</keyword>
<sequence>MHPGSNKMYRDLKQRFWWTRMKRKIAKYVSNVTSPKASRYASPLEHPGLEVGRYTHGFRGGFASHSEGL</sequence>
<dbReference type="Pfam" id="PF17921">
    <property type="entry name" value="Integrase_H2C2"/>
    <property type="match status" value="1"/>
</dbReference>
<dbReference type="AlphaFoldDB" id="A0AAQ3T5Z0"/>
<evidence type="ECO:0000313" key="3">
    <source>
        <dbReference type="Proteomes" id="UP001341281"/>
    </source>
</evidence>
<proteinExistence type="predicted"/>
<dbReference type="Gene3D" id="1.10.340.70">
    <property type="match status" value="1"/>
</dbReference>
<dbReference type="EMBL" id="CP144748">
    <property type="protein sequence ID" value="WVZ67649.1"/>
    <property type="molecule type" value="Genomic_DNA"/>
</dbReference>
<organism evidence="2 3">
    <name type="scientific">Paspalum notatum var. saurae</name>
    <dbReference type="NCBI Taxonomy" id="547442"/>
    <lineage>
        <taxon>Eukaryota</taxon>
        <taxon>Viridiplantae</taxon>
        <taxon>Streptophyta</taxon>
        <taxon>Embryophyta</taxon>
        <taxon>Tracheophyta</taxon>
        <taxon>Spermatophyta</taxon>
        <taxon>Magnoliopsida</taxon>
        <taxon>Liliopsida</taxon>
        <taxon>Poales</taxon>
        <taxon>Poaceae</taxon>
        <taxon>PACMAD clade</taxon>
        <taxon>Panicoideae</taxon>
        <taxon>Andropogonodae</taxon>
        <taxon>Paspaleae</taxon>
        <taxon>Paspalinae</taxon>
        <taxon>Paspalum</taxon>
    </lineage>
</organism>